<dbReference type="EMBL" id="JAZHOG010000010">
    <property type="protein sequence ID" value="MEJ8568903.1"/>
    <property type="molecule type" value="Genomic_DNA"/>
</dbReference>
<accession>A0AAW9RJ68</accession>
<evidence type="ECO:0000313" key="2">
    <source>
        <dbReference type="Proteomes" id="UP001359886"/>
    </source>
</evidence>
<reference evidence="1 2" key="1">
    <citation type="submission" date="2024-02" db="EMBL/GenBank/DDBJ databases">
        <title>A novel Wenzhouxiangellaceae bacterium, isolated from coastal sediments.</title>
        <authorList>
            <person name="Du Z.-J."/>
            <person name="Ye Y.-Q."/>
            <person name="Zhang X.-Y."/>
        </authorList>
    </citation>
    <scope>NUCLEOTIDE SEQUENCE [LARGE SCALE GENOMIC DNA]</scope>
    <source>
        <strain evidence="1 2">CH-27</strain>
    </source>
</reference>
<keyword evidence="2" id="KW-1185">Reference proteome</keyword>
<sequence length="75" mass="8256">MTARNRQFVICTNNAGYEVSLEVRKLYQVVPDPAAEKSGQIRVIDESGEDYLYPPSLFVRVDLPAAVAEQVASVA</sequence>
<dbReference type="RefSeq" id="WP_354696224.1">
    <property type="nucleotide sequence ID" value="NZ_JAZHOG010000010.1"/>
</dbReference>
<dbReference type="Proteomes" id="UP001359886">
    <property type="component" value="Unassembled WGS sequence"/>
</dbReference>
<protein>
    <submittedName>
        <fullName evidence="1">Uncharacterized protein</fullName>
    </submittedName>
</protein>
<organism evidence="1 2">
    <name type="scientific">Elongatibacter sediminis</name>
    <dbReference type="NCBI Taxonomy" id="3119006"/>
    <lineage>
        <taxon>Bacteria</taxon>
        <taxon>Pseudomonadati</taxon>
        <taxon>Pseudomonadota</taxon>
        <taxon>Gammaproteobacteria</taxon>
        <taxon>Chromatiales</taxon>
        <taxon>Wenzhouxiangellaceae</taxon>
        <taxon>Elongatibacter</taxon>
    </lineage>
</organism>
<dbReference type="AlphaFoldDB" id="A0AAW9RJ68"/>
<gene>
    <name evidence="1" type="ORF">V3330_14815</name>
</gene>
<comment type="caution">
    <text evidence="1">The sequence shown here is derived from an EMBL/GenBank/DDBJ whole genome shotgun (WGS) entry which is preliminary data.</text>
</comment>
<name>A0AAW9RJ68_9GAMM</name>
<evidence type="ECO:0000313" key="1">
    <source>
        <dbReference type="EMBL" id="MEJ8568903.1"/>
    </source>
</evidence>
<proteinExistence type="predicted"/>